<evidence type="ECO:0000313" key="2">
    <source>
        <dbReference type="EMBL" id="CUS20244.1"/>
    </source>
</evidence>
<protein>
    <submittedName>
        <fullName evidence="2">LAQU0S01e02256g1_1</fullName>
    </submittedName>
</protein>
<evidence type="ECO:0000256" key="1">
    <source>
        <dbReference type="SAM" id="Phobius"/>
    </source>
</evidence>
<keyword evidence="1" id="KW-0812">Transmembrane</keyword>
<dbReference type="Proteomes" id="UP000236544">
    <property type="component" value="Unassembled WGS sequence"/>
</dbReference>
<name>A0A0P1KLI6_9SACH</name>
<feature type="transmembrane region" description="Helical" evidence="1">
    <location>
        <begin position="240"/>
        <end position="266"/>
    </location>
</feature>
<sequence>MQINLTLPLKWAQWWAYILILMLVNIAFIFPLSAFLFRDFYSRMIPPDTTQTVSFSESKREMGGWTGKTTFQFDFKRFSTEDTNLPTVSSNGFAQSVPLRSDIPYNIDVTLNIFCLNKVTDWSIRDAEVSLSVFKSGKSSASVVFRKTLLLSCANTRDVHSVSGTRRLTTTFSKQIQDELVNSYRLESPFFVEHDAKCLEISLRCAGNANLIVDPNSSELKLSMNFENSLRNLMIRWKKLTYVVGTIVFDTIITVFFLLAFGLTFLRAGRVKESKDK</sequence>
<reference evidence="3" key="1">
    <citation type="submission" date="2015-10" db="EMBL/GenBank/DDBJ databases">
        <authorList>
            <person name="Devillers H."/>
        </authorList>
    </citation>
    <scope>NUCLEOTIDE SEQUENCE [LARGE SCALE GENOMIC DNA]</scope>
</reference>
<keyword evidence="3" id="KW-1185">Reference proteome</keyword>
<organism evidence="2 3">
    <name type="scientific">Lachancea quebecensis</name>
    <dbReference type="NCBI Taxonomy" id="1654605"/>
    <lineage>
        <taxon>Eukaryota</taxon>
        <taxon>Fungi</taxon>
        <taxon>Dikarya</taxon>
        <taxon>Ascomycota</taxon>
        <taxon>Saccharomycotina</taxon>
        <taxon>Saccharomycetes</taxon>
        <taxon>Saccharomycetales</taxon>
        <taxon>Saccharomycetaceae</taxon>
        <taxon>Lachancea</taxon>
    </lineage>
</organism>
<accession>A0A0P1KLI6</accession>
<gene>
    <name evidence="2" type="ORF">LAQU0_S01e02256g</name>
</gene>
<evidence type="ECO:0000313" key="3">
    <source>
        <dbReference type="Proteomes" id="UP000236544"/>
    </source>
</evidence>
<feature type="transmembrane region" description="Helical" evidence="1">
    <location>
        <begin position="14"/>
        <end position="37"/>
    </location>
</feature>
<proteinExistence type="predicted"/>
<dbReference type="EMBL" id="LN890560">
    <property type="protein sequence ID" value="CUS20244.1"/>
    <property type="molecule type" value="Genomic_DNA"/>
</dbReference>
<keyword evidence="1" id="KW-0472">Membrane</keyword>
<dbReference type="CDD" id="cd23994">
    <property type="entry name" value="Seipin_Sei1_like"/>
    <property type="match status" value="1"/>
</dbReference>
<dbReference type="OrthoDB" id="4053690at2759"/>
<keyword evidence="1" id="KW-1133">Transmembrane helix</keyword>
<dbReference type="AlphaFoldDB" id="A0A0P1KLI6"/>